<evidence type="ECO:0000313" key="1">
    <source>
        <dbReference type="EMBL" id="QOI66375.1"/>
    </source>
</evidence>
<reference evidence="1" key="1">
    <citation type="submission" date="2020-09" db="EMBL/GenBank/DDBJ databases">
        <title>Temperate bacteriophages infecting mucin-degrading bacterium Ruminococcus gnavus from the human gut.</title>
        <authorList>
            <person name="Khokhlova E.V."/>
            <person name="Shkoporov A.N."/>
            <person name="Draper L.A."/>
            <person name="Kingston A.R."/>
            <person name="Forde A."/>
            <person name="Ross R.P."/>
            <person name="Hill C."/>
        </authorList>
    </citation>
    <scope>NUCLEOTIDE SEQUENCE</scope>
</reference>
<sequence length="68" mass="7967">MGIVKRMLCKHDKTEYVSTNLVRQNDGSFITEHMWRCKNCGKLIEGKKHGKVLRKPKVEKEKRTHSEA</sequence>
<proteinExistence type="predicted"/>
<gene>
    <name evidence="1" type="primary">gp57</name>
</gene>
<keyword evidence="2" id="KW-1185">Reference proteome</keyword>
<evidence type="ECO:0000313" key="2">
    <source>
        <dbReference type="Proteomes" id="UP000827216"/>
    </source>
</evidence>
<organism evidence="1 2">
    <name type="scientific">Ruminococcus phage phiRM10</name>
    <dbReference type="NCBI Taxonomy" id="2772516"/>
    <lineage>
        <taxon>Viruses</taxon>
        <taxon>Duplodnaviria</taxon>
        <taxon>Heunggongvirae</taxon>
        <taxon>Uroviricota</taxon>
        <taxon>Caudoviricetes</taxon>
        <taxon>Munstervirinae</taxon>
        <taxon>Aceathervirus</taxon>
        <taxon>Aceathervirus RM10</taxon>
    </lineage>
</organism>
<dbReference type="Proteomes" id="UP000827216">
    <property type="component" value="Segment"/>
</dbReference>
<name>A0AAE7MUH5_9CAUD</name>
<accession>A0AAE7MUH5</accession>
<dbReference type="EMBL" id="MT980841">
    <property type="protein sequence ID" value="QOI66375.1"/>
    <property type="molecule type" value="Genomic_DNA"/>
</dbReference>
<protein>
    <submittedName>
        <fullName evidence="1">Uncharacterized protein</fullName>
    </submittedName>
</protein>